<keyword evidence="3" id="KW-1185">Reference proteome</keyword>
<name>A0ABW1ZR93_9DEIO</name>
<feature type="region of interest" description="Disordered" evidence="1">
    <location>
        <begin position="1"/>
        <end position="27"/>
    </location>
</feature>
<reference evidence="3" key="1">
    <citation type="journal article" date="2019" name="Int. J. Syst. Evol. Microbiol.">
        <title>The Global Catalogue of Microorganisms (GCM) 10K type strain sequencing project: providing services to taxonomists for standard genome sequencing and annotation.</title>
        <authorList>
            <consortium name="The Broad Institute Genomics Platform"/>
            <consortium name="The Broad Institute Genome Sequencing Center for Infectious Disease"/>
            <person name="Wu L."/>
            <person name="Ma J."/>
        </authorList>
    </citation>
    <scope>NUCLEOTIDE SEQUENCE [LARGE SCALE GENOMIC DNA]</scope>
    <source>
        <strain evidence="3">CCUG 63830</strain>
    </source>
</reference>
<dbReference type="RefSeq" id="WP_224611963.1">
    <property type="nucleotide sequence ID" value="NZ_JAIQXV010000022.1"/>
</dbReference>
<dbReference type="InterPro" id="IPR038713">
    <property type="entry name" value="Terminase_Gp1_N_sf"/>
</dbReference>
<accession>A0ABW1ZR93</accession>
<evidence type="ECO:0000313" key="3">
    <source>
        <dbReference type="Proteomes" id="UP001596317"/>
    </source>
</evidence>
<proteinExistence type="predicted"/>
<dbReference type="Proteomes" id="UP001596317">
    <property type="component" value="Unassembled WGS sequence"/>
</dbReference>
<comment type="caution">
    <text evidence="2">The sequence shown here is derived from an EMBL/GenBank/DDBJ whole genome shotgun (WGS) entry which is preliminary data.</text>
</comment>
<gene>
    <name evidence="2" type="ORF">ACFP90_24030</name>
</gene>
<dbReference type="InterPro" id="IPR005335">
    <property type="entry name" value="Terminase_ssu"/>
</dbReference>
<sequence length="278" mass="31480">MAPKQKAPKRGAKAAPREPKVELTPAQQKFEDKLRECSPKERLFVKFKLEKKSHTEAATLAGYSEKTAHVQGSQLLKRLRVWDAYLAGLEANGFGMHDILGDIQDLRTFDRSQIEREIQVPSEEFVARRVDELLPEVQKQLEALRNYVNTQTEVEQSTLELQGERLLALQNKAMDYVERLAINPDAKIVELQTVFVTKRVLCYDLAKQKGLTRFIKSVKPGKYGDVIELYDWVTGVEMGAKALGVYKERHELTGKDGESLGMATVIVLPNNGRDRSPE</sequence>
<protein>
    <submittedName>
        <fullName evidence="2">Terminase small subunit</fullName>
    </submittedName>
</protein>
<dbReference type="EMBL" id="JBHSWB010000002">
    <property type="protein sequence ID" value="MFC6663118.1"/>
    <property type="molecule type" value="Genomic_DNA"/>
</dbReference>
<evidence type="ECO:0000256" key="1">
    <source>
        <dbReference type="SAM" id="MobiDB-lite"/>
    </source>
</evidence>
<dbReference type="Gene3D" id="1.10.10.1400">
    <property type="entry name" value="Terminase, small subunit, N-terminal DNA-binding domain, HTH motif"/>
    <property type="match status" value="1"/>
</dbReference>
<feature type="compositionally biased region" description="Basic residues" evidence="1">
    <location>
        <begin position="1"/>
        <end position="12"/>
    </location>
</feature>
<evidence type="ECO:0000313" key="2">
    <source>
        <dbReference type="EMBL" id="MFC6663118.1"/>
    </source>
</evidence>
<organism evidence="2 3">
    <name type="scientific">Deinococcus multiflagellatus</name>
    <dbReference type="NCBI Taxonomy" id="1656887"/>
    <lineage>
        <taxon>Bacteria</taxon>
        <taxon>Thermotogati</taxon>
        <taxon>Deinococcota</taxon>
        <taxon>Deinococci</taxon>
        <taxon>Deinococcales</taxon>
        <taxon>Deinococcaceae</taxon>
        <taxon>Deinococcus</taxon>
    </lineage>
</organism>
<dbReference type="Pfam" id="PF03592">
    <property type="entry name" value="Terminase_2"/>
    <property type="match status" value="1"/>
</dbReference>